<comment type="caution">
    <text evidence="9">The sequence shown here is derived from an EMBL/GenBank/DDBJ whole genome shotgun (WGS) entry which is preliminary data.</text>
</comment>
<organism evidence="9 10">
    <name type="scientific">Pseudovibrio ascidiaceicola</name>
    <dbReference type="NCBI Taxonomy" id="285279"/>
    <lineage>
        <taxon>Bacteria</taxon>
        <taxon>Pseudomonadati</taxon>
        <taxon>Pseudomonadota</taxon>
        <taxon>Alphaproteobacteria</taxon>
        <taxon>Hyphomicrobiales</taxon>
        <taxon>Stappiaceae</taxon>
        <taxon>Pseudovibrio</taxon>
    </lineage>
</organism>
<evidence type="ECO:0000256" key="6">
    <source>
        <dbReference type="RuleBase" id="RU003983"/>
    </source>
</evidence>
<evidence type="ECO:0000313" key="10">
    <source>
        <dbReference type="Proteomes" id="UP000199598"/>
    </source>
</evidence>
<dbReference type="Pfam" id="PF01435">
    <property type="entry name" value="Peptidase_M48"/>
    <property type="match status" value="1"/>
</dbReference>
<keyword evidence="4 6" id="KW-0862">Zinc</keyword>
<accession>A0A1I3VMU2</accession>
<feature type="transmembrane region" description="Helical" evidence="7">
    <location>
        <begin position="102"/>
        <end position="124"/>
    </location>
</feature>
<dbReference type="Proteomes" id="UP000199598">
    <property type="component" value="Unassembled WGS sequence"/>
</dbReference>
<keyword evidence="7" id="KW-1133">Transmembrane helix</keyword>
<dbReference type="CDD" id="cd07332">
    <property type="entry name" value="M48C_Oma1_like"/>
    <property type="match status" value="1"/>
</dbReference>
<dbReference type="RefSeq" id="WP_093516392.1">
    <property type="nucleotide sequence ID" value="NZ_FOSK01000001.1"/>
</dbReference>
<evidence type="ECO:0000256" key="5">
    <source>
        <dbReference type="ARBA" id="ARBA00023049"/>
    </source>
</evidence>
<dbReference type="InterPro" id="IPR051156">
    <property type="entry name" value="Mito/Outer_Membr_Metalloprot"/>
</dbReference>
<evidence type="ECO:0000256" key="2">
    <source>
        <dbReference type="ARBA" id="ARBA00022723"/>
    </source>
</evidence>
<keyword evidence="5 6" id="KW-0482">Metalloprotease</keyword>
<dbReference type="InterPro" id="IPR001915">
    <property type="entry name" value="Peptidase_M48"/>
</dbReference>
<dbReference type="PANTHER" id="PTHR22726">
    <property type="entry name" value="METALLOENDOPEPTIDASE OMA1"/>
    <property type="match status" value="1"/>
</dbReference>
<proteinExistence type="inferred from homology"/>
<evidence type="ECO:0000256" key="3">
    <source>
        <dbReference type="ARBA" id="ARBA00022801"/>
    </source>
</evidence>
<evidence type="ECO:0000256" key="1">
    <source>
        <dbReference type="ARBA" id="ARBA00022670"/>
    </source>
</evidence>
<dbReference type="EMBL" id="FOSK01000001">
    <property type="protein sequence ID" value="SFJ95567.1"/>
    <property type="molecule type" value="Genomic_DNA"/>
</dbReference>
<keyword evidence="7" id="KW-0472">Membrane</keyword>
<evidence type="ECO:0000313" key="9">
    <source>
        <dbReference type="EMBL" id="SFJ95567.1"/>
    </source>
</evidence>
<protein>
    <submittedName>
        <fullName evidence="9">Peptidase family M48</fullName>
    </submittedName>
</protein>
<keyword evidence="2" id="KW-0479">Metal-binding</keyword>
<dbReference type="PANTHER" id="PTHR22726:SF1">
    <property type="entry name" value="METALLOENDOPEPTIDASE OMA1, MITOCHONDRIAL"/>
    <property type="match status" value="1"/>
</dbReference>
<dbReference type="Gene3D" id="3.30.2010.10">
    <property type="entry name" value="Metalloproteases ('zincins'), catalytic domain"/>
    <property type="match status" value="1"/>
</dbReference>
<reference evidence="9 10" key="1">
    <citation type="submission" date="2016-10" db="EMBL/GenBank/DDBJ databases">
        <authorList>
            <person name="Varghese N."/>
            <person name="Submissions S."/>
        </authorList>
    </citation>
    <scope>NUCLEOTIDE SEQUENCE [LARGE SCALE GENOMIC DNA]</scope>
    <source>
        <strain evidence="9 10">DSM 16392</strain>
    </source>
</reference>
<comment type="similarity">
    <text evidence="6">Belongs to the peptidase M48 family.</text>
</comment>
<keyword evidence="1 6" id="KW-0645">Protease</keyword>
<comment type="cofactor">
    <cofactor evidence="6">
        <name>Zn(2+)</name>
        <dbReference type="ChEBI" id="CHEBI:29105"/>
    </cofactor>
    <text evidence="6">Binds 1 zinc ion per subunit.</text>
</comment>
<sequence length="372" mass="40756">MKLLLGNAEFFDGTSAAVRNCQIWFDYDEMILTDLASDQEYTRWSAAKLLCDWTSPSVMVVEVNKPTSTAYVKITDVETAKSVERKIRLVAGLPKRENTKKIVFGSLASIALIAVALIFFLPAFSKYAVHNVPKSWEAELGKNVEETLIPALSEEKICKASTGQAALEQMAKRLTKGMDLPFDPVMTVVESKIPNAFALPGGRITILSKTLEVVDSPDELAAVLAHELGHVKHRHSMQQLINVAGTGIVFSMFIGDFTGGSIIASVGEAMLDSSYSRDMEREADLFAVQMLENAGVDPTGLASFLEKISKEHHDENAISQALGFLSSHPPTKERVDTLNEIADPEAPKNPVLNKWQWESLKNICSETAELSA</sequence>
<gene>
    <name evidence="9" type="ORF">SAMN04488518_101437</name>
</gene>
<keyword evidence="10" id="KW-1185">Reference proteome</keyword>
<feature type="domain" description="Peptidase M48" evidence="8">
    <location>
        <begin position="164"/>
        <end position="341"/>
    </location>
</feature>
<evidence type="ECO:0000259" key="8">
    <source>
        <dbReference type="Pfam" id="PF01435"/>
    </source>
</evidence>
<evidence type="ECO:0000256" key="7">
    <source>
        <dbReference type="SAM" id="Phobius"/>
    </source>
</evidence>
<keyword evidence="3 6" id="KW-0378">Hydrolase</keyword>
<evidence type="ECO:0000256" key="4">
    <source>
        <dbReference type="ARBA" id="ARBA00022833"/>
    </source>
</evidence>
<keyword evidence="7" id="KW-0812">Transmembrane</keyword>
<name>A0A1I3VMU2_9HYPH</name>